<dbReference type="InterPro" id="IPR019545">
    <property type="entry name" value="DM13_domain"/>
</dbReference>
<feature type="region of interest" description="Disordered" evidence="1">
    <location>
        <begin position="66"/>
        <end position="104"/>
    </location>
</feature>
<evidence type="ECO:0000313" key="3">
    <source>
        <dbReference type="EMBL" id="APE34826.1"/>
    </source>
</evidence>
<name>A0A1J0VS39_9NOCA</name>
<gene>
    <name evidence="3" type="ORF">BOX37_13685</name>
</gene>
<organism evidence="3 4">
    <name type="scientific">Nocardia mangyaensis</name>
    <dbReference type="NCBI Taxonomy" id="2213200"/>
    <lineage>
        <taxon>Bacteria</taxon>
        <taxon>Bacillati</taxon>
        <taxon>Actinomycetota</taxon>
        <taxon>Actinomycetes</taxon>
        <taxon>Mycobacteriales</taxon>
        <taxon>Nocardiaceae</taxon>
        <taxon>Nocardia</taxon>
    </lineage>
</organism>
<feature type="compositionally biased region" description="Basic and acidic residues" evidence="1">
    <location>
        <begin position="89"/>
        <end position="104"/>
    </location>
</feature>
<dbReference type="KEGG" id="nsl:BOX37_13685"/>
<dbReference type="PROSITE" id="PS51549">
    <property type="entry name" value="DM13"/>
    <property type="match status" value="1"/>
</dbReference>
<dbReference type="Proteomes" id="UP000183810">
    <property type="component" value="Chromosome"/>
</dbReference>
<reference evidence="3" key="1">
    <citation type="submission" date="2016-11" db="EMBL/GenBank/DDBJ databases">
        <authorList>
            <person name="Jaros S."/>
            <person name="Januszkiewicz K."/>
            <person name="Wedrychowicz H."/>
        </authorList>
    </citation>
    <scope>NUCLEOTIDE SEQUENCE [LARGE SCALE GENOMIC DNA]</scope>
    <source>
        <strain evidence="3">Y48</strain>
    </source>
</reference>
<protein>
    <recommendedName>
        <fullName evidence="2">DM13 domain-containing protein</fullName>
    </recommendedName>
</protein>
<evidence type="ECO:0000256" key="1">
    <source>
        <dbReference type="SAM" id="MobiDB-lite"/>
    </source>
</evidence>
<evidence type="ECO:0000313" key="4">
    <source>
        <dbReference type="Proteomes" id="UP000183810"/>
    </source>
</evidence>
<feature type="domain" description="DM13" evidence="2">
    <location>
        <begin position="18"/>
        <end position="104"/>
    </location>
</feature>
<keyword evidence="4" id="KW-1185">Reference proteome</keyword>
<evidence type="ECO:0000259" key="2">
    <source>
        <dbReference type="PROSITE" id="PS51549"/>
    </source>
</evidence>
<proteinExistence type="predicted"/>
<accession>A0A1J0VS39</accession>
<dbReference type="AlphaFoldDB" id="A0A1J0VS39"/>
<dbReference type="EMBL" id="CP018082">
    <property type="protein sequence ID" value="APE34826.1"/>
    <property type="molecule type" value="Genomic_DNA"/>
</dbReference>
<sequence>MFTTVRVDETAVVAPDGGTVRTIASGSFLSPEHSTSGAALLQAPDGTVTLRLADLRTSHGPALRVWLSDQPVEPRSGSQSRRRQVSHVGRSEPERDRTLCRPGP</sequence>